<proteinExistence type="predicted"/>
<dbReference type="AlphaFoldDB" id="A0AAD7WEB3"/>
<sequence>MSNYNDEQQTNLSGRVCSLSTVEGPESAQDVAANLTGASVSGDGMLSWAGPGVLVSASMEYLGAAGALPGSAARTPSYRGCPVAQNIKGDNPPARLLKTANLADCSTDPRNNPRVAGRLIQTGN</sequence>
<evidence type="ECO:0000313" key="3">
    <source>
        <dbReference type="Proteomes" id="UP001221898"/>
    </source>
</evidence>
<dbReference type="Proteomes" id="UP001221898">
    <property type="component" value="Unassembled WGS sequence"/>
</dbReference>
<comment type="caution">
    <text evidence="2">The sequence shown here is derived from an EMBL/GenBank/DDBJ whole genome shotgun (WGS) entry which is preliminary data.</text>
</comment>
<keyword evidence="3" id="KW-1185">Reference proteome</keyword>
<name>A0AAD7WEB3_9TELE</name>
<gene>
    <name evidence="2" type="ORF">AAFF_G00054890</name>
</gene>
<protein>
    <submittedName>
        <fullName evidence="2">Uncharacterized protein</fullName>
    </submittedName>
</protein>
<evidence type="ECO:0000313" key="2">
    <source>
        <dbReference type="EMBL" id="KAJ8393956.1"/>
    </source>
</evidence>
<accession>A0AAD7WEB3</accession>
<dbReference type="EMBL" id="JAINUG010000131">
    <property type="protein sequence ID" value="KAJ8393956.1"/>
    <property type="molecule type" value="Genomic_DNA"/>
</dbReference>
<organism evidence="2 3">
    <name type="scientific">Aldrovandia affinis</name>
    <dbReference type="NCBI Taxonomy" id="143900"/>
    <lineage>
        <taxon>Eukaryota</taxon>
        <taxon>Metazoa</taxon>
        <taxon>Chordata</taxon>
        <taxon>Craniata</taxon>
        <taxon>Vertebrata</taxon>
        <taxon>Euteleostomi</taxon>
        <taxon>Actinopterygii</taxon>
        <taxon>Neopterygii</taxon>
        <taxon>Teleostei</taxon>
        <taxon>Notacanthiformes</taxon>
        <taxon>Halosauridae</taxon>
        <taxon>Aldrovandia</taxon>
    </lineage>
</organism>
<feature type="region of interest" description="Disordered" evidence="1">
    <location>
        <begin position="104"/>
        <end position="124"/>
    </location>
</feature>
<evidence type="ECO:0000256" key="1">
    <source>
        <dbReference type="SAM" id="MobiDB-lite"/>
    </source>
</evidence>
<reference evidence="2" key="1">
    <citation type="journal article" date="2023" name="Science">
        <title>Genome structures resolve the early diversification of teleost fishes.</title>
        <authorList>
            <person name="Parey E."/>
            <person name="Louis A."/>
            <person name="Montfort J."/>
            <person name="Bouchez O."/>
            <person name="Roques C."/>
            <person name="Iampietro C."/>
            <person name="Lluch J."/>
            <person name="Castinel A."/>
            <person name="Donnadieu C."/>
            <person name="Desvignes T."/>
            <person name="Floi Bucao C."/>
            <person name="Jouanno E."/>
            <person name="Wen M."/>
            <person name="Mejri S."/>
            <person name="Dirks R."/>
            <person name="Jansen H."/>
            <person name="Henkel C."/>
            <person name="Chen W.J."/>
            <person name="Zahm M."/>
            <person name="Cabau C."/>
            <person name="Klopp C."/>
            <person name="Thompson A.W."/>
            <person name="Robinson-Rechavi M."/>
            <person name="Braasch I."/>
            <person name="Lecointre G."/>
            <person name="Bobe J."/>
            <person name="Postlethwait J.H."/>
            <person name="Berthelot C."/>
            <person name="Roest Crollius H."/>
            <person name="Guiguen Y."/>
        </authorList>
    </citation>
    <scope>NUCLEOTIDE SEQUENCE</scope>
    <source>
        <strain evidence="2">NC1722</strain>
    </source>
</reference>